<dbReference type="GO" id="GO:0005886">
    <property type="term" value="C:plasma membrane"/>
    <property type="evidence" value="ECO:0007669"/>
    <property type="project" value="UniProtKB-SubCell"/>
</dbReference>
<evidence type="ECO:0000313" key="10">
    <source>
        <dbReference type="EMBL" id="AXC10571.1"/>
    </source>
</evidence>
<keyword evidence="2" id="KW-1003">Cell membrane</keyword>
<organism evidence="10 11">
    <name type="scientific">Acidisarcina polymorpha</name>
    <dbReference type="NCBI Taxonomy" id="2211140"/>
    <lineage>
        <taxon>Bacteria</taxon>
        <taxon>Pseudomonadati</taxon>
        <taxon>Acidobacteriota</taxon>
        <taxon>Terriglobia</taxon>
        <taxon>Terriglobales</taxon>
        <taxon>Acidobacteriaceae</taxon>
        <taxon>Acidisarcina</taxon>
    </lineage>
</organism>
<dbReference type="Proteomes" id="UP000253606">
    <property type="component" value="Chromosome"/>
</dbReference>
<dbReference type="Pfam" id="PF02687">
    <property type="entry name" value="FtsX"/>
    <property type="match status" value="2"/>
</dbReference>
<dbReference type="PANTHER" id="PTHR30572">
    <property type="entry name" value="MEMBRANE COMPONENT OF TRANSPORTER-RELATED"/>
    <property type="match status" value="1"/>
</dbReference>
<keyword evidence="4 7" id="KW-1133">Transmembrane helix</keyword>
<feature type="domain" description="MacB-like periplasmic core" evidence="9">
    <location>
        <begin position="22"/>
        <end position="245"/>
    </location>
</feature>
<evidence type="ECO:0000256" key="1">
    <source>
        <dbReference type="ARBA" id="ARBA00004651"/>
    </source>
</evidence>
<dbReference type="InterPro" id="IPR025857">
    <property type="entry name" value="MacB_PCD"/>
</dbReference>
<dbReference type="Pfam" id="PF12704">
    <property type="entry name" value="MacB_PCD"/>
    <property type="match status" value="2"/>
</dbReference>
<feature type="transmembrane region" description="Helical" evidence="7">
    <location>
        <begin position="377"/>
        <end position="402"/>
    </location>
</feature>
<keyword evidence="11" id="KW-1185">Reference proteome</keyword>
<gene>
    <name evidence="10" type="ORF">ACPOL_1223</name>
</gene>
<dbReference type="OrthoDB" id="99725at2"/>
<comment type="subcellular location">
    <subcellularLocation>
        <location evidence="1">Cell membrane</location>
        <topology evidence="1">Multi-pass membrane protein</topology>
    </subcellularLocation>
</comment>
<keyword evidence="3 7" id="KW-0812">Transmembrane</keyword>
<feature type="domain" description="ABC3 transporter permease C-terminal" evidence="8">
    <location>
        <begin position="287"/>
        <end position="405"/>
    </location>
</feature>
<feature type="domain" description="ABC3 transporter permease C-terminal" evidence="8">
    <location>
        <begin position="709"/>
        <end position="822"/>
    </location>
</feature>
<dbReference type="AlphaFoldDB" id="A0A2Z5FUN4"/>
<protein>
    <submittedName>
        <fullName evidence="10">Macrolide-specific ABC-type efflux carrier</fullName>
    </submittedName>
</protein>
<dbReference type="PANTHER" id="PTHR30572:SF4">
    <property type="entry name" value="ABC TRANSPORTER PERMEASE YTRF"/>
    <property type="match status" value="1"/>
</dbReference>
<feature type="transmembrane region" description="Helical" evidence="7">
    <location>
        <begin position="753"/>
        <end position="774"/>
    </location>
</feature>
<sequence length="829" mass="88437">MESLSRDLRIAVRQLLKSPGFTLIAVLMLAFGIGATTAIFSIVEGVLLRPLPFPEPDRLVVLGDILQGAGISPDSGGTVTAPDVRNYTRDTNSFTSLGGYNNTNFELSGSGDPAIVYAARLSAGVFPALGVAPLLGRVFTQEEDEGHQQLVVLGYPMWQDRFHGDPHIIGKKILLDRKPYVVIGVMPAGFEFPIIPGHLDRSELWVPMSFAPDQFLNGASNWGYRMVGRLRRGVTSARATEDAERVAEETMRSYPGFMRSLHIRAKVTPLQDDAVHEVRVQIRTLFLAVLVVLLIACANLAGLLLVRAIRRQRELAVRIALGAGATTLLRQTVLESMVLTVSGGVVGLVMAAVALRVGRSLLPETLPRLNEIGLDWVVVGFAMLLALVTGGLCGLAPAFAAIRTSVSAALKEGGRMGTLGGGFSRLRSALVIAEIAVAMALLTASGLLLRSFEKMRSVELGFRPDHLDVGAYSLPRKQYATQAAVNEFDDEMLRRLARLPGVKAVGLTNAFPASGFHSSNAFVVEGYTPPKNAGLSLASALFVEGDYFRAMGISLLRGRLFTPEDKSDSQLVVIVNQKLAEHYWPGQDPVGKRMRLGLPETPTPWLVVVGVVGDVKLGSPDEETTDQMYEPATQEITAAGTLVTAAELAGDVGYITVRTELAPEQMENAIRATVQSIDSQLPLTQVQTMEHAVSGSETSRKFNTALISAFAAAAVVLAVLGVYSVIAFSVALRAHELAIRMALGSQRGAIVRLVLISGAKLGLAGCAIGLVAALAASQLLQSLLFEVSAFDPAVLGLAALTVISMTLMACLLPARRAASTDPLRALRAE</sequence>
<dbReference type="InterPro" id="IPR017800">
    <property type="entry name" value="ADOP"/>
</dbReference>
<feature type="transmembrane region" description="Helical" evidence="7">
    <location>
        <begin position="337"/>
        <end position="357"/>
    </location>
</feature>
<dbReference type="RefSeq" id="WP_114206180.1">
    <property type="nucleotide sequence ID" value="NZ_CP030840.1"/>
</dbReference>
<evidence type="ECO:0000256" key="2">
    <source>
        <dbReference type="ARBA" id="ARBA00022475"/>
    </source>
</evidence>
<evidence type="ECO:0000256" key="5">
    <source>
        <dbReference type="ARBA" id="ARBA00023136"/>
    </source>
</evidence>
<evidence type="ECO:0000259" key="8">
    <source>
        <dbReference type="Pfam" id="PF02687"/>
    </source>
</evidence>
<feature type="transmembrane region" description="Helical" evidence="7">
    <location>
        <begin position="21"/>
        <end position="43"/>
    </location>
</feature>
<evidence type="ECO:0000256" key="6">
    <source>
        <dbReference type="ARBA" id="ARBA00038076"/>
    </source>
</evidence>
<evidence type="ECO:0000256" key="4">
    <source>
        <dbReference type="ARBA" id="ARBA00022989"/>
    </source>
</evidence>
<feature type="transmembrane region" description="Helical" evidence="7">
    <location>
        <begin position="794"/>
        <end position="814"/>
    </location>
</feature>
<evidence type="ECO:0000259" key="9">
    <source>
        <dbReference type="Pfam" id="PF12704"/>
    </source>
</evidence>
<dbReference type="EMBL" id="CP030840">
    <property type="protein sequence ID" value="AXC10571.1"/>
    <property type="molecule type" value="Genomic_DNA"/>
</dbReference>
<dbReference type="KEGG" id="abas:ACPOL_1223"/>
<dbReference type="InterPro" id="IPR050250">
    <property type="entry name" value="Macrolide_Exporter_MacB"/>
</dbReference>
<feature type="transmembrane region" description="Helical" evidence="7">
    <location>
        <begin position="285"/>
        <end position="306"/>
    </location>
</feature>
<name>A0A2Z5FUN4_9BACT</name>
<feature type="domain" description="MacB-like periplasmic core" evidence="9">
    <location>
        <begin position="428"/>
        <end position="672"/>
    </location>
</feature>
<proteinExistence type="inferred from homology"/>
<dbReference type="InterPro" id="IPR003838">
    <property type="entry name" value="ABC3_permease_C"/>
</dbReference>
<keyword evidence="5 7" id="KW-0472">Membrane</keyword>
<evidence type="ECO:0000256" key="3">
    <source>
        <dbReference type="ARBA" id="ARBA00022692"/>
    </source>
</evidence>
<evidence type="ECO:0000313" key="11">
    <source>
        <dbReference type="Proteomes" id="UP000253606"/>
    </source>
</evidence>
<accession>A0A2Z5FUN4</accession>
<feature type="transmembrane region" description="Helical" evidence="7">
    <location>
        <begin position="706"/>
        <end position="732"/>
    </location>
</feature>
<comment type="similarity">
    <text evidence="6">Belongs to the ABC-4 integral membrane protein family.</text>
</comment>
<feature type="transmembrane region" description="Helical" evidence="7">
    <location>
        <begin position="429"/>
        <end position="449"/>
    </location>
</feature>
<evidence type="ECO:0000256" key="7">
    <source>
        <dbReference type="SAM" id="Phobius"/>
    </source>
</evidence>
<dbReference type="NCBIfam" id="TIGR03434">
    <property type="entry name" value="ADOP"/>
    <property type="match status" value="1"/>
</dbReference>
<reference evidence="10 11" key="1">
    <citation type="journal article" date="2018" name="Front. Microbiol.">
        <title>Hydrolytic Capabilities as a Key to Environmental Success: Chitinolytic and Cellulolytic Acidobacteria From Acidic Sub-arctic Soils and Boreal Peatlands.</title>
        <authorList>
            <person name="Belova S.E."/>
            <person name="Ravin N.V."/>
            <person name="Pankratov T.A."/>
            <person name="Rakitin A.L."/>
            <person name="Ivanova A.A."/>
            <person name="Beletsky A.V."/>
            <person name="Mardanov A.V."/>
            <person name="Sinninghe Damste J.S."/>
            <person name="Dedysh S.N."/>
        </authorList>
    </citation>
    <scope>NUCLEOTIDE SEQUENCE [LARGE SCALE GENOMIC DNA]</scope>
    <source>
        <strain evidence="10 11">SBC82</strain>
    </source>
</reference>
<dbReference type="GO" id="GO:0022857">
    <property type="term" value="F:transmembrane transporter activity"/>
    <property type="evidence" value="ECO:0007669"/>
    <property type="project" value="TreeGrafter"/>
</dbReference>